<sequence>MKKTTFSKLAGLVILFSMVFQSCRQENLMIDQQQESKNNYSISVLDGEQLKNKKFLAKEVGNIQKNFFKEINLNGKLTSPQDPLLDGAIIETQKVLEITNGTEKTYTFPISRTYPNSVIENLVLKENSDNTYSGVLMQYSLTKEEKEQYISGQTINLEGKIKTFSINNISLASKGGTYSYYDGCWEYIYETHPCAGTEHHGVGASCPLAGTPSQAQPNTIIAAINHCGEESGGGGSGGGSTGPGGGGSSPGSGTIGGGSGGGGGSTQPTSPYNTFMFISYDDMYLLCSEGDTQCAVNWANMSGTVSFLNSLGRNGMNLSGYTDIFMVVKNYLIANNFSSTSQVFLSDRLNVVGNWFRAQDNTTEEKKLNNYKIATWALNLLMEEDTEDVSNFFNRIDALRIALIQNKNLLIDIPCSELDDWQLVAQHNVPQSVKDKLQNIKNQTSWWSNWQITDLDDGASTRINMDVFPIKINSLPNNPNSNQKFTPEEFFNFFRLNLNQFAEKFTPIVDSYYGINDTNLWNSSNPLGSLIHIEIPFDNGTVVCSGFGSKAWVFSTIKAPMSNGYDGVHPVAGNRLFGYYIDPNDSTMYLYTRGVDRVSQVATSSPNLANYLIVASAFYGADQLWTGMQSKVSKYINDNGGSANSLPAKTYRPNYTKVRNYLKGKAAITSLGCN</sequence>
<keyword evidence="3" id="KW-1185">Reference proteome</keyword>
<dbReference type="RefSeq" id="WP_267282349.1">
    <property type="nucleotide sequence ID" value="NZ_JAOVZV010000018.1"/>
</dbReference>
<gene>
    <name evidence="2" type="ORF">OEA66_16185</name>
</gene>
<dbReference type="PROSITE" id="PS51257">
    <property type="entry name" value="PROKAR_LIPOPROTEIN"/>
    <property type="match status" value="1"/>
</dbReference>
<evidence type="ECO:0000313" key="2">
    <source>
        <dbReference type="EMBL" id="MCX8533885.1"/>
    </source>
</evidence>
<evidence type="ECO:0000256" key="1">
    <source>
        <dbReference type="SAM" id="MobiDB-lite"/>
    </source>
</evidence>
<feature type="region of interest" description="Disordered" evidence="1">
    <location>
        <begin position="231"/>
        <end position="266"/>
    </location>
</feature>
<accession>A0ABT3Y6V1</accession>
<name>A0ABT3Y6V1_9FLAO</name>
<evidence type="ECO:0000313" key="3">
    <source>
        <dbReference type="Proteomes" id="UP001070176"/>
    </source>
</evidence>
<reference evidence="2" key="1">
    <citation type="submission" date="2022-10" db="EMBL/GenBank/DDBJ databases">
        <title>Chryseobacterium sp. nov., a novel bacterial species.</title>
        <authorList>
            <person name="Cao Y."/>
        </authorList>
    </citation>
    <scope>NUCLEOTIDE SEQUENCE</scope>
    <source>
        <strain evidence="2">KC 927</strain>
    </source>
</reference>
<proteinExistence type="predicted"/>
<comment type="caution">
    <text evidence="2">The sequence shown here is derived from an EMBL/GenBank/DDBJ whole genome shotgun (WGS) entry which is preliminary data.</text>
</comment>
<feature type="compositionally biased region" description="Gly residues" evidence="1">
    <location>
        <begin position="231"/>
        <end position="265"/>
    </location>
</feature>
<organism evidence="2 3">
    <name type="scientific">Chryseobacterium luquanense</name>
    <dbReference type="NCBI Taxonomy" id="2983766"/>
    <lineage>
        <taxon>Bacteria</taxon>
        <taxon>Pseudomonadati</taxon>
        <taxon>Bacteroidota</taxon>
        <taxon>Flavobacteriia</taxon>
        <taxon>Flavobacteriales</taxon>
        <taxon>Weeksellaceae</taxon>
        <taxon>Chryseobacterium group</taxon>
        <taxon>Chryseobacterium</taxon>
    </lineage>
</organism>
<protein>
    <submittedName>
        <fullName evidence="2">Uncharacterized protein</fullName>
    </submittedName>
</protein>
<dbReference type="EMBL" id="JAOVZV010000018">
    <property type="protein sequence ID" value="MCX8533885.1"/>
    <property type="molecule type" value="Genomic_DNA"/>
</dbReference>
<dbReference type="Proteomes" id="UP001070176">
    <property type="component" value="Unassembled WGS sequence"/>
</dbReference>